<dbReference type="EMBL" id="FXUL01000019">
    <property type="protein sequence ID" value="SMP73217.1"/>
    <property type="molecule type" value="Genomic_DNA"/>
</dbReference>
<reference evidence="2 3" key="1">
    <citation type="submission" date="2017-05" db="EMBL/GenBank/DDBJ databases">
        <authorList>
            <person name="Varghese N."/>
            <person name="Submissions S."/>
        </authorList>
    </citation>
    <scope>NUCLEOTIDE SEQUENCE [LARGE SCALE GENOMIC DNA]</scope>
    <source>
        <strain evidence="2 3">DSM 26001</strain>
    </source>
</reference>
<feature type="signal peptide" evidence="1">
    <location>
        <begin position="1"/>
        <end position="29"/>
    </location>
</feature>
<protein>
    <submittedName>
        <fullName evidence="2">Beta-lactamase</fullName>
    </submittedName>
</protein>
<sequence>MSIVNACIRPLRNACMAAVVGLWCGAVDAVPYATLSGNGATPSRQFLDFGRMQQGSNKANSVSNSAFVPPDNAAMPTNTFNGTLQLNGADLRNESKFQVLYGTKKDTSVPLDAPEMHYLPNFSFQFVQDGTHLIPLKRNYQAEDAASGHPFWEYIIGPGRVWNENTDNGFSRAAFTFAVTEKGQNCVHNGMMSFLFKSSGEISSVWYQITAETCAYYKIDLWGFARASFTPGGIAQPGAVISAYRAEVANQLDMLPIEQLATDLAGIDQAALEPQYSSNANTVNVSPNPYSNPSEHNPAHLLNYGVMVNDRIYSAPVRTRSGAYPYPQWMVYPLYSWSKAEFVGNAVALIAKLHPDGVPGTPADGRNKNLKAIENLVVADWIPEARLNGTWENVTLGNLIDMGSGHYINKDIHLADENSAATISQFFDVLTNAGKLDFAANYYPSAASPGQVFAYHTSDFYLAARMLELVSQKVNGVGIVQSMADNIYNGLKLSRIAQSPKLTYDGAAQPYGGYGHFGYADDIAKLGRFMAVHKGAIGNTQVLDAQHVTDVLQLNPANQGLTVTPLGASFRFNNGYWSKNLISAGGCKPRIVFESGFGGLSKVLGTAGPGNPGWVYYYVSDNGEFLYAAAVNSLAAAIGCPNVGTH</sequence>
<feature type="chain" id="PRO_5046092421" evidence="1">
    <location>
        <begin position="30"/>
        <end position="646"/>
    </location>
</feature>
<comment type="caution">
    <text evidence="2">The sequence shown here is derived from an EMBL/GenBank/DDBJ whole genome shotgun (WGS) entry which is preliminary data.</text>
</comment>
<evidence type="ECO:0000313" key="2">
    <source>
        <dbReference type="EMBL" id="SMP73217.1"/>
    </source>
</evidence>
<gene>
    <name evidence="2" type="ORF">SAMN06295970_11930</name>
</gene>
<evidence type="ECO:0000256" key="1">
    <source>
        <dbReference type="SAM" id="SignalP"/>
    </source>
</evidence>
<evidence type="ECO:0000313" key="3">
    <source>
        <dbReference type="Proteomes" id="UP001158049"/>
    </source>
</evidence>
<organism evidence="2 3">
    <name type="scientific">Noviherbaspirillum suwonense</name>
    <dbReference type="NCBI Taxonomy" id="1224511"/>
    <lineage>
        <taxon>Bacteria</taxon>
        <taxon>Pseudomonadati</taxon>
        <taxon>Pseudomonadota</taxon>
        <taxon>Betaproteobacteria</taxon>
        <taxon>Burkholderiales</taxon>
        <taxon>Oxalobacteraceae</taxon>
        <taxon>Noviherbaspirillum</taxon>
    </lineage>
</organism>
<dbReference type="Gene3D" id="3.40.710.10">
    <property type="entry name" value="DD-peptidase/beta-lactamase superfamily"/>
    <property type="match status" value="1"/>
</dbReference>
<keyword evidence="1" id="KW-0732">Signal</keyword>
<name>A0ABY1QK64_9BURK</name>
<proteinExistence type="predicted"/>
<keyword evidence="3" id="KW-1185">Reference proteome</keyword>
<dbReference type="InterPro" id="IPR012338">
    <property type="entry name" value="Beta-lactam/transpept-like"/>
</dbReference>
<dbReference type="SUPFAM" id="SSF56601">
    <property type="entry name" value="beta-lactamase/transpeptidase-like"/>
    <property type="match status" value="1"/>
</dbReference>
<accession>A0ABY1QK64</accession>
<dbReference type="Proteomes" id="UP001158049">
    <property type="component" value="Unassembled WGS sequence"/>
</dbReference>